<accession>A0ABY5YA37</accession>
<evidence type="ECO:0008006" key="3">
    <source>
        <dbReference type="Google" id="ProtNLM"/>
    </source>
</evidence>
<dbReference type="RefSeq" id="WP_260573550.1">
    <property type="nucleotide sequence ID" value="NZ_CP104205.1"/>
</dbReference>
<gene>
    <name evidence="1" type="ORF">NYZ99_03525</name>
</gene>
<keyword evidence="2" id="KW-1185">Reference proteome</keyword>
<name>A0ABY5YA37_9FLAO</name>
<dbReference type="Proteomes" id="UP001059209">
    <property type="component" value="Chromosome"/>
</dbReference>
<sequence length="75" mass="8679">MISCEKAADICTRAQYNEATFAERLKLKFHIVFCKICAAYTKQNTKLTSLCDKAKLHTLSEKEKLNMKESIKRYS</sequence>
<evidence type="ECO:0000313" key="1">
    <source>
        <dbReference type="EMBL" id="UWX55569.1"/>
    </source>
</evidence>
<dbReference type="EMBL" id="CP104205">
    <property type="protein sequence ID" value="UWX55569.1"/>
    <property type="molecule type" value="Genomic_DNA"/>
</dbReference>
<reference evidence="1" key="1">
    <citation type="submission" date="2022-09" db="EMBL/GenBank/DDBJ databases">
        <title>Maribacter litopenaei sp. nov., isolated from the intestinal tract of the Pacific White Shrimp, Litopenaeus vannamei.</title>
        <authorList>
            <person name="Kim S.Y."/>
            <person name="Hwang C.Y."/>
        </authorList>
    </citation>
    <scope>NUCLEOTIDE SEQUENCE</scope>
    <source>
        <strain evidence="1">HL-LV01</strain>
    </source>
</reference>
<protein>
    <recommendedName>
        <fullName evidence="3">Glycine dehydrogenase</fullName>
    </recommendedName>
</protein>
<proteinExistence type="predicted"/>
<evidence type="ECO:0000313" key="2">
    <source>
        <dbReference type="Proteomes" id="UP001059209"/>
    </source>
</evidence>
<organism evidence="1 2">
    <name type="scientific">Maribacter litopenaei</name>
    <dbReference type="NCBI Taxonomy" id="2976127"/>
    <lineage>
        <taxon>Bacteria</taxon>
        <taxon>Pseudomonadati</taxon>
        <taxon>Bacteroidota</taxon>
        <taxon>Flavobacteriia</taxon>
        <taxon>Flavobacteriales</taxon>
        <taxon>Flavobacteriaceae</taxon>
        <taxon>Maribacter</taxon>
    </lineage>
</organism>